<dbReference type="GO" id="GO:0009882">
    <property type="term" value="F:blue light photoreceptor activity"/>
    <property type="evidence" value="ECO:0007669"/>
    <property type="project" value="InterPro"/>
</dbReference>
<comment type="caution">
    <text evidence="2">The sequence shown here is derived from an EMBL/GenBank/DDBJ whole genome shotgun (WGS) entry which is preliminary data.</text>
</comment>
<accession>A0A7X8XV04</accession>
<dbReference type="GO" id="GO:0071949">
    <property type="term" value="F:FAD binding"/>
    <property type="evidence" value="ECO:0007669"/>
    <property type="project" value="InterPro"/>
</dbReference>
<dbReference type="InterPro" id="IPR007024">
    <property type="entry name" value="BLUF_domain"/>
</dbReference>
<keyword evidence="3" id="KW-1185">Reference proteome</keyword>
<evidence type="ECO:0000259" key="1">
    <source>
        <dbReference type="PROSITE" id="PS50925"/>
    </source>
</evidence>
<organism evidence="2 3">
    <name type="scientific">Flammeovirga agarivorans</name>
    <dbReference type="NCBI Taxonomy" id="2726742"/>
    <lineage>
        <taxon>Bacteria</taxon>
        <taxon>Pseudomonadati</taxon>
        <taxon>Bacteroidota</taxon>
        <taxon>Cytophagia</taxon>
        <taxon>Cytophagales</taxon>
        <taxon>Flammeovirgaceae</taxon>
        <taxon>Flammeovirga</taxon>
    </lineage>
</organism>
<evidence type="ECO:0000313" key="2">
    <source>
        <dbReference type="EMBL" id="NLR90887.1"/>
    </source>
</evidence>
<feature type="domain" description="BLUF" evidence="1">
    <location>
        <begin position="1"/>
        <end position="79"/>
    </location>
</feature>
<proteinExistence type="predicted"/>
<dbReference type="EMBL" id="JABAIL010000002">
    <property type="protein sequence ID" value="NLR90887.1"/>
    <property type="molecule type" value="Genomic_DNA"/>
</dbReference>
<dbReference type="PROSITE" id="PS50925">
    <property type="entry name" value="BLUF"/>
    <property type="match status" value="1"/>
</dbReference>
<name>A0A7X8XV04_9BACT</name>
<dbReference type="Gene3D" id="3.30.70.100">
    <property type="match status" value="1"/>
</dbReference>
<dbReference type="AlphaFoldDB" id="A0A7X8XV04"/>
<protein>
    <submittedName>
        <fullName evidence="2">BLUF domain-containing protein</fullName>
    </submittedName>
</protein>
<dbReference type="InterPro" id="IPR036046">
    <property type="entry name" value="Acylphosphatase-like_dom_sf"/>
</dbReference>
<dbReference type="Pfam" id="PF04940">
    <property type="entry name" value="BLUF"/>
    <property type="match status" value="1"/>
</dbReference>
<gene>
    <name evidence="2" type="ORF">HGP29_06700</name>
</gene>
<dbReference type="SUPFAM" id="SSF54975">
    <property type="entry name" value="Acylphosphatase/BLUF domain-like"/>
    <property type="match status" value="1"/>
</dbReference>
<reference evidence="2 3" key="1">
    <citation type="submission" date="2020-04" db="EMBL/GenBank/DDBJ databases">
        <title>Flammeovirga sp. SR4, a novel species isolated from seawater.</title>
        <authorList>
            <person name="Wang X."/>
        </authorList>
    </citation>
    <scope>NUCLEOTIDE SEQUENCE [LARGE SCALE GENOMIC DNA]</scope>
    <source>
        <strain evidence="2 3">SR4</strain>
    </source>
</reference>
<evidence type="ECO:0000313" key="3">
    <source>
        <dbReference type="Proteomes" id="UP000585050"/>
    </source>
</evidence>
<dbReference type="SMART" id="SM01034">
    <property type="entry name" value="BLUF"/>
    <property type="match status" value="1"/>
</dbReference>
<dbReference type="Proteomes" id="UP000585050">
    <property type="component" value="Unassembled WGS sequence"/>
</dbReference>
<sequence>MSNTELSEILTSSRLNNKDKKVTGILLLLNNTFIQVLEGEKEVVESLYNTISQDTRHEMVQLIYEGEIKERNFANWSMGFQTVTWDDLEKVGFEKNFEKNITVGEYFRYKQHQILDILKQFNGLGNLSLNIPE</sequence>